<evidence type="ECO:0000313" key="2">
    <source>
        <dbReference type="EMBL" id="UXN68756.1"/>
    </source>
</evidence>
<evidence type="ECO:0000256" key="1">
    <source>
        <dbReference type="SAM" id="SignalP"/>
    </source>
</evidence>
<keyword evidence="3" id="KW-1185">Reference proteome</keyword>
<evidence type="ECO:0008006" key="4">
    <source>
        <dbReference type="Google" id="ProtNLM"/>
    </source>
</evidence>
<accession>A0ABY6CCR9</accession>
<name>A0ABY6CCR9_9HYPH</name>
<dbReference type="Proteomes" id="UP001061862">
    <property type="component" value="Chromosome"/>
</dbReference>
<protein>
    <recommendedName>
        <fullName evidence="4">DUF3828 domain-containing protein</fullName>
    </recommendedName>
</protein>
<evidence type="ECO:0000313" key="3">
    <source>
        <dbReference type="Proteomes" id="UP001061862"/>
    </source>
</evidence>
<feature type="signal peptide" evidence="1">
    <location>
        <begin position="1"/>
        <end position="18"/>
    </location>
</feature>
<feature type="chain" id="PRO_5045071622" description="DUF3828 domain-containing protein" evidence="1">
    <location>
        <begin position="19"/>
        <end position="162"/>
    </location>
</feature>
<proteinExistence type="predicted"/>
<gene>
    <name evidence="2" type="ORF">N8A98_16085</name>
</gene>
<dbReference type="RefSeq" id="WP_262166759.1">
    <property type="nucleotide sequence ID" value="NZ_CP104965.1"/>
</dbReference>
<keyword evidence="1" id="KW-0732">Signal</keyword>
<dbReference type="EMBL" id="CP104965">
    <property type="protein sequence ID" value="UXN68756.1"/>
    <property type="molecule type" value="Genomic_DNA"/>
</dbReference>
<reference evidence="2 3" key="1">
    <citation type="submission" date="2022-09" db="EMBL/GenBank/DDBJ databases">
        <title>Interaction between co-microsymbionts with complementary sets of symbiotic genes in legume-rhizobium systems.</title>
        <authorList>
            <person name="Safronova V."/>
            <person name="Sazanova A."/>
            <person name="Afonin A."/>
            <person name="Chirak E."/>
        </authorList>
    </citation>
    <scope>NUCLEOTIDE SEQUENCE [LARGE SCALE GENOMIC DNA]</scope>
    <source>
        <strain evidence="2 3">A18/4-1</strain>
    </source>
</reference>
<sequence length="162" mass="17587">MAGVLAVAILLPMAAGQAAEAFSDPKALVTAIFEGYGPGRTAGDPTAYYSPRLNAIFDQAVENKVFTDDNAMKGEQFTPAAVFNPFLPDASALLFDLTIGEPTTLDDRSVVNVSYHNFDQPRLLSIAMVRENGNWLVDDVASLGKEDHWLLSWALTYDQLGF</sequence>
<organism evidence="2 3">
    <name type="scientific">Devosia neptuniae</name>
    <dbReference type="NCBI Taxonomy" id="191302"/>
    <lineage>
        <taxon>Bacteria</taxon>
        <taxon>Pseudomonadati</taxon>
        <taxon>Pseudomonadota</taxon>
        <taxon>Alphaproteobacteria</taxon>
        <taxon>Hyphomicrobiales</taxon>
        <taxon>Devosiaceae</taxon>
        <taxon>Devosia</taxon>
    </lineage>
</organism>